<dbReference type="Pfam" id="PF04102">
    <property type="entry name" value="SlyX"/>
    <property type="match status" value="1"/>
</dbReference>
<keyword evidence="2" id="KW-0175">Coiled coil</keyword>
<dbReference type="EMBL" id="FMXN01000013">
    <property type="protein sequence ID" value="SDB49002.1"/>
    <property type="molecule type" value="Genomic_DNA"/>
</dbReference>
<dbReference type="STRING" id="1159017.SAMN02927930_01905"/>
<dbReference type="HAMAP" id="MF_00715">
    <property type="entry name" value="SlyX"/>
    <property type="match status" value="1"/>
</dbReference>
<evidence type="ECO:0000256" key="1">
    <source>
        <dbReference type="HAMAP-Rule" id="MF_00715"/>
    </source>
</evidence>
<feature type="coiled-coil region" evidence="2">
    <location>
        <begin position="13"/>
        <end position="61"/>
    </location>
</feature>
<evidence type="ECO:0000313" key="3">
    <source>
        <dbReference type="EMBL" id="SDB49002.1"/>
    </source>
</evidence>
<reference evidence="4" key="1">
    <citation type="submission" date="2016-10" db="EMBL/GenBank/DDBJ databases">
        <authorList>
            <person name="Varghese N."/>
            <person name="Submissions S."/>
        </authorList>
    </citation>
    <scope>NUCLEOTIDE SEQUENCE [LARGE SCALE GENOMIC DNA]</scope>
    <source>
        <strain evidence="4">CGMCC 1.10824</strain>
    </source>
</reference>
<accession>A0A1G6DV77</accession>
<protein>
    <recommendedName>
        <fullName evidence="1">Protein SlyX homolog</fullName>
    </recommendedName>
</protein>
<dbReference type="OrthoDB" id="5771733at2"/>
<organism evidence="3 4">
    <name type="scientific">Pseudidiomarina indica</name>
    <dbReference type="NCBI Taxonomy" id="1159017"/>
    <lineage>
        <taxon>Bacteria</taxon>
        <taxon>Pseudomonadati</taxon>
        <taxon>Pseudomonadota</taxon>
        <taxon>Gammaproteobacteria</taxon>
        <taxon>Alteromonadales</taxon>
        <taxon>Idiomarinaceae</taxon>
        <taxon>Pseudidiomarina</taxon>
    </lineage>
</organism>
<dbReference type="PANTHER" id="PTHR36508">
    <property type="entry name" value="PROTEIN SLYX"/>
    <property type="match status" value="1"/>
</dbReference>
<proteinExistence type="inferred from homology"/>
<evidence type="ECO:0000256" key="2">
    <source>
        <dbReference type="SAM" id="Coils"/>
    </source>
</evidence>
<gene>
    <name evidence="1" type="primary">slyX</name>
    <name evidence="3" type="ORF">SAMN02927930_01905</name>
</gene>
<name>A0A1G6DV77_9GAMM</name>
<keyword evidence="4" id="KW-1185">Reference proteome</keyword>
<comment type="similarity">
    <text evidence="1">Belongs to the SlyX family.</text>
</comment>
<dbReference type="InterPro" id="IPR007236">
    <property type="entry name" value="SlyX"/>
</dbReference>
<dbReference type="AlphaFoldDB" id="A0A1G6DV77"/>
<sequence length="77" mass="9069">MAGQHQDELLHRIADLESRFAFQEDTIETLNQLVTQQADELSNMQRKMQLLIEKFQQLNEHRSDLPINPADEIPPHY</sequence>
<evidence type="ECO:0000313" key="4">
    <source>
        <dbReference type="Proteomes" id="UP000199626"/>
    </source>
</evidence>
<dbReference type="PANTHER" id="PTHR36508:SF1">
    <property type="entry name" value="PROTEIN SLYX"/>
    <property type="match status" value="1"/>
</dbReference>
<dbReference type="RefSeq" id="WP_092593820.1">
    <property type="nucleotide sequence ID" value="NZ_FMXN01000013.1"/>
</dbReference>
<dbReference type="Proteomes" id="UP000199626">
    <property type="component" value="Unassembled WGS sequence"/>
</dbReference>
<dbReference type="Gene3D" id="1.20.5.300">
    <property type="match status" value="1"/>
</dbReference>